<keyword evidence="17" id="KW-1185">Reference proteome</keyword>
<dbReference type="EMBL" id="JAFEUM010000015">
    <property type="protein sequence ID" value="MBM7038653.1"/>
    <property type="molecule type" value="Genomic_DNA"/>
</dbReference>
<organism evidence="16 17">
    <name type="scientific">Vibrio ulleungensis</name>
    <dbReference type="NCBI Taxonomy" id="2807619"/>
    <lineage>
        <taxon>Bacteria</taxon>
        <taxon>Pseudomonadati</taxon>
        <taxon>Pseudomonadota</taxon>
        <taxon>Gammaproteobacteria</taxon>
        <taxon>Vibrionales</taxon>
        <taxon>Vibrionaceae</taxon>
        <taxon>Vibrio</taxon>
    </lineage>
</organism>
<dbReference type="PIRSF" id="PIRSF003097">
    <property type="entry name" value="FtsX"/>
    <property type="match status" value="1"/>
</dbReference>
<name>A0ABS2HME0_9VIBR</name>
<evidence type="ECO:0000313" key="17">
    <source>
        <dbReference type="Proteomes" id="UP000809621"/>
    </source>
</evidence>
<feature type="transmembrane region" description="Helical" evidence="13">
    <location>
        <begin position="235"/>
        <end position="259"/>
    </location>
</feature>
<dbReference type="InterPro" id="IPR047590">
    <property type="entry name" value="FtsX_proteobact-type"/>
</dbReference>
<evidence type="ECO:0000256" key="12">
    <source>
        <dbReference type="PIRNR" id="PIRNR003097"/>
    </source>
</evidence>
<reference evidence="16 17" key="1">
    <citation type="submission" date="2021-02" db="EMBL/GenBank/DDBJ databases">
        <authorList>
            <person name="Park J.-S."/>
        </authorList>
    </citation>
    <scope>NUCLEOTIDE SEQUENCE [LARGE SCALE GENOMIC DNA]</scope>
    <source>
        <strain evidence="16 17">188UL20-2</strain>
    </source>
</reference>
<feature type="transmembrane region" description="Helical" evidence="13">
    <location>
        <begin position="177"/>
        <end position="198"/>
    </location>
</feature>
<comment type="caution">
    <text evidence="16">The sequence shown here is derived from an EMBL/GenBank/DDBJ whole genome shotgun (WGS) entry which is preliminary data.</text>
</comment>
<feature type="transmembrane region" description="Helical" evidence="13">
    <location>
        <begin position="34"/>
        <end position="54"/>
    </location>
</feature>
<dbReference type="RefSeq" id="WP_205160080.1">
    <property type="nucleotide sequence ID" value="NZ_JAFEUM010000015.1"/>
</dbReference>
<evidence type="ECO:0000256" key="11">
    <source>
        <dbReference type="ARBA" id="ARBA00023306"/>
    </source>
</evidence>
<evidence type="ECO:0000256" key="13">
    <source>
        <dbReference type="SAM" id="Phobius"/>
    </source>
</evidence>
<evidence type="ECO:0000256" key="4">
    <source>
        <dbReference type="ARBA" id="ARBA00021907"/>
    </source>
</evidence>
<dbReference type="NCBIfam" id="TIGR00439">
    <property type="entry name" value="FtsX_Gneg"/>
    <property type="match status" value="1"/>
</dbReference>
<evidence type="ECO:0000256" key="1">
    <source>
        <dbReference type="ARBA" id="ARBA00004429"/>
    </source>
</evidence>
<keyword evidence="11 12" id="KW-0131">Cell cycle</keyword>
<comment type="similarity">
    <text evidence="2 12">Belongs to the ABC-4 integral membrane protein family. FtsX subfamily.</text>
</comment>
<dbReference type="Pfam" id="PF18075">
    <property type="entry name" value="FtsX_ECD"/>
    <property type="match status" value="1"/>
</dbReference>
<dbReference type="Pfam" id="PF02687">
    <property type="entry name" value="FtsX"/>
    <property type="match status" value="1"/>
</dbReference>
<evidence type="ECO:0000259" key="15">
    <source>
        <dbReference type="Pfam" id="PF18075"/>
    </source>
</evidence>
<keyword evidence="7 12" id="KW-0132">Cell division</keyword>
<dbReference type="InterPro" id="IPR040690">
    <property type="entry name" value="FtsX_ECD"/>
</dbReference>
<keyword evidence="8 13" id="KW-0812">Transmembrane</keyword>
<feature type="transmembrane region" description="Helical" evidence="13">
    <location>
        <begin position="279"/>
        <end position="297"/>
    </location>
</feature>
<comment type="subcellular location">
    <subcellularLocation>
        <location evidence="1">Cell inner membrane</location>
        <topology evidence="1">Multi-pass membrane protein</topology>
    </subcellularLocation>
</comment>
<protein>
    <recommendedName>
        <fullName evidence="4 12">Cell division protein FtsX</fullName>
    </recommendedName>
</protein>
<keyword evidence="5 12" id="KW-1003">Cell membrane</keyword>
<dbReference type="InterPro" id="IPR003838">
    <property type="entry name" value="ABC3_permease_C"/>
</dbReference>
<dbReference type="Gene3D" id="3.30.70.3040">
    <property type="match status" value="1"/>
</dbReference>
<evidence type="ECO:0000256" key="8">
    <source>
        <dbReference type="ARBA" id="ARBA00022692"/>
    </source>
</evidence>
<feature type="domain" description="ABC3 transporter permease C-terminal" evidence="14">
    <location>
        <begin position="184"/>
        <end position="301"/>
    </location>
</feature>
<evidence type="ECO:0000256" key="6">
    <source>
        <dbReference type="ARBA" id="ARBA00022519"/>
    </source>
</evidence>
<dbReference type="InterPro" id="IPR004513">
    <property type="entry name" value="FtsX"/>
</dbReference>
<keyword evidence="10 12" id="KW-0472">Membrane</keyword>
<dbReference type="Proteomes" id="UP000809621">
    <property type="component" value="Unassembled WGS sequence"/>
</dbReference>
<dbReference type="PANTHER" id="PTHR47755:SF1">
    <property type="entry name" value="CELL DIVISION PROTEIN FTSX"/>
    <property type="match status" value="1"/>
</dbReference>
<dbReference type="GO" id="GO:0051301">
    <property type="term" value="P:cell division"/>
    <property type="evidence" value="ECO:0007669"/>
    <property type="project" value="UniProtKB-KW"/>
</dbReference>
<evidence type="ECO:0000256" key="10">
    <source>
        <dbReference type="ARBA" id="ARBA00023136"/>
    </source>
</evidence>
<evidence type="ECO:0000313" key="16">
    <source>
        <dbReference type="EMBL" id="MBM7038653.1"/>
    </source>
</evidence>
<evidence type="ECO:0000256" key="5">
    <source>
        <dbReference type="ARBA" id="ARBA00022475"/>
    </source>
</evidence>
<dbReference type="PANTHER" id="PTHR47755">
    <property type="entry name" value="CELL DIVISION PROTEIN FTSX"/>
    <property type="match status" value="1"/>
</dbReference>
<evidence type="ECO:0000256" key="2">
    <source>
        <dbReference type="ARBA" id="ARBA00007379"/>
    </source>
</evidence>
<accession>A0ABS2HME0</accession>
<feature type="domain" description="FtsX extracellular" evidence="15">
    <location>
        <begin position="70"/>
        <end position="160"/>
    </location>
</feature>
<keyword evidence="6 12" id="KW-0997">Cell inner membrane</keyword>
<gene>
    <name evidence="16" type="primary">ftsX</name>
    <name evidence="16" type="ORF">JQC93_19985</name>
</gene>
<evidence type="ECO:0000259" key="14">
    <source>
        <dbReference type="Pfam" id="PF02687"/>
    </source>
</evidence>
<evidence type="ECO:0000256" key="7">
    <source>
        <dbReference type="ARBA" id="ARBA00022618"/>
    </source>
</evidence>
<comment type="function">
    <text evidence="12">Part of the ABC transporter FtsEX involved in cellular division.</text>
</comment>
<sequence>MPARGQPRQSFIGTHTKTASASFKQLLTRPLGNLLTLAVIALSLAIPTSLYLVAKNTTAIASGVAQPSVINVYLQEGSAESRVMLLKDQIERIDHVDEVEYVSAQQGLDELSQYAGFEQALSLLDEYALPAVLVVKPASDQPDAIRDLLAQIQTMDNVADLQLNEDWLERFDALKNLVSTVSFTMAVLLLVAVILTVGNSVRYSVLAQKEEIQVMKLIGATDSFIVRPYLYIGMWYGLIGAIAAWLVTALLTIVLSQAVEMLATLYDTPFRLVGLGWDESLILLLLGSFLGLFAASVSTRRHLKEIEPV</sequence>
<proteinExistence type="inferred from homology"/>
<evidence type="ECO:0000256" key="9">
    <source>
        <dbReference type="ARBA" id="ARBA00022989"/>
    </source>
</evidence>
<evidence type="ECO:0000256" key="3">
    <source>
        <dbReference type="ARBA" id="ARBA00011160"/>
    </source>
</evidence>
<keyword evidence="9 13" id="KW-1133">Transmembrane helix</keyword>
<comment type="subunit">
    <text evidence="3">Forms a membrane-associated complex with FtsE.</text>
</comment>